<dbReference type="EMBL" id="JACASE010000009">
    <property type="protein sequence ID" value="KAF6435912.1"/>
    <property type="molecule type" value="Genomic_DNA"/>
</dbReference>
<comment type="caution">
    <text evidence="2">The sequence shown here is derived from an EMBL/GenBank/DDBJ whole genome shotgun (WGS) entry which is preliminary data.</text>
</comment>
<feature type="compositionally biased region" description="Low complexity" evidence="1">
    <location>
        <begin position="297"/>
        <end position="307"/>
    </location>
</feature>
<dbReference type="PANTHER" id="PTHR22550">
    <property type="entry name" value="SPORE GERMINATION PROTEIN"/>
    <property type="match status" value="1"/>
</dbReference>
<evidence type="ECO:0000256" key="1">
    <source>
        <dbReference type="SAM" id="MobiDB-lite"/>
    </source>
</evidence>
<protein>
    <submittedName>
        <fullName evidence="2">Leucine zipper protein 4</fullName>
    </submittedName>
</protein>
<accession>A0A7J8ELG9</accession>
<feature type="compositionally biased region" description="Basic and acidic residues" evidence="1">
    <location>
        <begin position="157"/>
        <end position="198"/>
    </location>
</feature>
<keyword evidence="3" id="KW-1185">Reference proteome</keyword>
<name>A0A7J8ELG9_ROUAE</name>
<feature type="compositionally biased region" description="Basic and acidic residues" evidence="1">
    <location>
        <begin position="74"/>
        <end position="91"/>
    </location>
</feature>
<evidence type="ECO:0000313" key="3">
    <source>
        <dbReference type="Proteomes" id="UP000593571"/>
    </source>
</evidence>
<proteinExistence type="predicted"/>
<feature type="compositionally biased region" description="Basic and acidic residues" evidence="1">
    <location>
        <begin position="369"/>
        <end position="386"/>
    </location>
</feature>
<feature type="region of interest" description="Disordered" evidence="1">
    <location>
        <begin position="293"/>
        <end position="312"/>
    </location>
</feature>
<dbReference type="InterPro" id="IPR050768">
    <property type="entry name" value="UPF0353/GerABKA_families"/>
</dbReference>
<feature type="region of interest" description="Disordered" evidence="1">
    <location>
        <begin position="356"/>
        <end position="386"/>
    </location>
</feature>
<gene>
    <name evidence="2" type="ORF">HJG63_012810</name>
</gene>
<feature type="compositionally biased region" description="Polar residues" evidence="1">
    <location>
        <begin position="93"/>
        <end position="122"/>
    </location>
</feature>
<feature type="region of interest" description="Disordered" evidence="1">
    <location>
        <begin position="43"/>
        <end position="252"/>
    </location>
</feature>
<evidence type="ECO:0000313" key="2">
    <source>
        <dbReference type="EMBL" id="KAF6435912.1"/>
    </source>
</evidence>
<sequence length="386" mass="45822">MASLSRLTVSGKVLAHPKNWGKMAFLDMSLDDIIILRKIENTSTEEREMETENERENNSVSKCQPNASRHHKQREYSRFKNNVKERNDKKPYQGTSGFKSGQSPLNSQPLTKQGKCNDNSKTQAERNRGQSKRNQHRLEGSQSQSEENRHYSGRSRGHLERSHHQSERSRGQLERSHGQSERSHGHPERSHGQSERFHGQSVRSHGYFERSHYQSARFHGQSGRSHGQLERSRGQTERSFGYSERYRDQSERSYIRSERYRGYSERYYDHLRLSHVLSERSYVLSGRYHEQSERFHGQSGRSYGQSGRYRRHSPVGRFRTSLKIESGFDRSFITRTRNEYSQKQMQQRNDRMNMHRRMSPENNRNTCENYRRRERLNFHSMRDSLS</sequence>
<dbReference type="Proteomes" id="UP000593571">
    <property type="component" value="Unassembled WGS sequence"/>
</dbReference>
<dbReference type="PANTHER" id="PTHR22550:SF5">
    <property type="entry name" value="LEUCINE ZIPPER PROTEIN 4"/>
    <property type="match status" value="1"/>
</dbReference>
<dbReference type="OrthoDB" id="9809010at2759"/>
<dbReference type="AlphaFoldDB" id="A0A7J8ELG9"/>
<organism evidence="2 3">
    <name type="scientific">Rousettus aegyptiacus</name>
    <name type="common">Egyptian fruit bat</name>
    <name type="synonym">Pteropus aegyptiacus</name>
    <dbReference type="NCBI Taxonomy" id="9407"/>
    <lineage>
        <taxon>Eukaryota</taxon>
        <taxon>Metazoa</taxon>
        <taxon>Chordata</taxon>
        <taxon>Craniata</taxon>
        <taxon>Vertebrata</taxon>
        <taxon>Euteleostomi</taxon>
        <taxon>Mammalia</taxon>
        <taxon>Eutheria</taxon>
        <taxon>Laurasiatheria</taxon>
        <taxon>Chiroptera</taxon>
        <taxon>Yinpterochiroptera</taxon>
        <taxon>Pteropodoidea</taxon>
        <taxon>Pteropodidae</taxon>
        <taxon>Rousettinae</taxon>
        <taxon>Rousettus</taxon>
    </lineage>
</organism>
<reference evidence="2 3" key="1">
    <citation type="journal article" date="2020" name="Nature">
        <title>Six reference-quality genomes reveal evolution of bat adaptations.</title>
        <authorList>
            <person name="Jebb D."/>
            <person name="Huang Z."/>
            <person name="Pippel M."/>
            <person name="Hughes G.M."/>
            <person name="Lavrichenko K."/>
            <person name="Devanna P."/>
            <person name="Winkler S."/>
            <person name="Jermiin L.S."/>
            <person name="Skirmuntt E.C."/>
            <person name="Katzourakis A."/>
            <person name="Burkitt-Gray L."/>
            <person name="Ray D.A."/>
            <person name="Sullivan K.A.M."/>
            <person name="Roscito J.G."/>
            <person name="Kirilenko B.M."/>
            <person name="Davalos L.M."/>
            <person name="Corthals A.P."/>
            <person name="Power M.L."/>
            <person name="Jones G."/>
            <person name="Ransome R.D."/>
            <person name="Dechmann D.K.N."/>
            <person name="Locatelli A.G."/>
            <person name="Puechmaille S.J."/>
            <person name="Fedrigo O."/>
            <person name="Jarvis E.D."/>
            <person name="Hiller M."/>
            <person name="Vernes S.C."/>
            <person name="Myers E.W."/>
            <person name="Teeling E.C."/>
        </authorList>
    </citation>
    <scope>NUCLEOTIDE SEQUENCE [LARGE SCALE GENOMIC DNA]</scope>
    <source>
        <strain evidence="2">MRouAeg1</strain>
        <tissue evidence="2">Muscle</tissue>
    </source>
</reference>
<feature type="compositionally biased region" description="Basic and acidic residues" evidence="1">
    <location>
        <begin position="227"/>
        <end position="236"/>
    </location>
</feature>
<feature type="compositionally biased region" description="Basic and acidic residues" evidence="1">
    <location>
        <begin position="43"/>
        <end position="57"/>
    </location>
</feature>